<sequence length="163" mass="17446">MSAVDHLGTYLNDHLGGANAGVEMARQLEEAVRGTPYAAALGPIATDIEEDLETLRGLVDEVGVGQNPVKQAVGWVVEKAHRIGVHERMAGSRDLSLLLQAESLGLGVEGKLALWLALMEVVPAHPQLTTVDLPALAERARDQRRRLEIARLGAARAAFTSDD</sequence>
<comment type="caution">
    <text evidence="1">The sequence shown here is derived from an EMBL/GenBank/DDBJ whole genome shotgun (WGS) entry which is preliminary data.</text>
</comment>
<proteinExistence type="predicted"/>
<dbReference type="RefSeq" id="WP_241039010.1">
    <property type="nucleotide sequence ID" value="NZ_BAAAJF010000004.1"/>
</dbReference>
<reference evidence="1 2" key="1">
    <citation type="submission" date="2022-03" db="EMBL/GenBank/DDBJ databases">
        <title>Pseudonocardia alaer sp. nov., a novel actinomycete isolated from reed forest soil.</title>
        <authorList>
            <person name="Wang L."/>
        </authorList>
    </citation>
    <scope>NUCLEOTIDE SEQUENCE [LARGE SCALE GENOMIC DNA]</scope>
    <source>
        <strain evidence="1 2">Y-16303</strain>
    </source>
</reference>
<protein>
    <submittedName>
        <fullName evidence="1">Uncharacterized protein</fullName>
    </submittedName>
</protein>
<dbReference type="EMBL" id="JAKXMK010000019">
    <property type="protein sequence ID" value="MCH6168369.1"/>
    <property type="molecule type" value="Genomic_DNA"/>
</dbReference>
<keyword evidence="2" id="KW-1185">Reference proteome</keyword>
<accession>A0ABS9TIJ6</accession>
<organism evidence="1 2">
    <name type="scientific">Pseudonocardia alaniniphila</name>
    <dbReference type="NCBI Taxonomy" id="75291"/>
    <lineage>
        <taxon>Bacteria</taxon>
        <taxon>Bacillati</taxon>
        <taxon>Actinomycetota</taxon>
        <taxon>Actinomycetes</taxon>
        <taxon>Pseudonocardiales</taxon>
        <taxon>Pseudonocardiaceae</taxon>
        <taxon>Pseudonocardia</taxon>
    </lineage>
</organism>
<dbReference type="Proteomes" id="UP001299970">
    <property type="component" value="Unassembled WGS sequence"/>
</dbReference>
<gene>
    <name evidence="1" type="ORF">MMF94_21980</name>
</gene>
<name>A0ABS9TIJ6_9PSEU</name>
<evidence type="ECO:0000313" key="2">
    <source>
        <dbReference type="Proteomes" id="UP001299970"/>
    </source>
</evidence>
<evidence type="ECO:0000313" key="1">
    <source>
        <dbReference type="EMBL" id="MCH6168369.1"/>
    </source>
</evidence>